<dbReference type="AlphaFoldDB" id="A0AAE3VIG1"/>
<evidence type="ECO:0000313" key="2">
    <source>
        <dbReference type="EMBL" id="MDQ0291018.1"/>
    </source>
</evidence>
<evidence type="ECO:0000313" key="3">
    <source>
        <dbReference type="Proteomes" id="UP001238163"/>
    </source>
</evidence>
<keyword evidence="3" id="KW-1185">Reference proteome</keyword>
<reference evidence="2" key="1">
    <citation type="submission" date="2023-07" db="EMBL/GenBank/DDBJ databases">
        <title>Genomic Encyclopedia of Type Strains, Phase IV (KMG-IV): sequencing the most valuable type-strain genomes for metagenomic binning, comparative biology and taxonomic classification.</title>
        <authorList>
            <person name="Goeker M."/>
        </authorList>
    </citation>
    <scope>NUCLEOTIDE SEQUENCE</scope>
    <source>
        <strain evidence="2">DSM 24202</strain>
    </source>
</reference>
<dbReference type="EMBL" id="JAUSVL010000001">
    <property type="protein sequence ID" value="MDQ0291018.1"/>
    <property type="molecule type" value="Genomic_DNA"/>
</dbReference>
<gene>
    <name evidence="2" type="ORF">J3R75_003125</name>
</gene>
<dbReference type="Proteomes" id="UP001238163">
    <property type="component" value="Unassembled WGS sequence"/>
</dbReference>
<feature type="region of interest" description="Disordered" evidence="1">
    <location>
        <begin position="40"/>
        <end position="63"/>
    </location>
</feature>
<proteinExistence type="predicted"/>
<evidence type="ECO:0000256" key="1">
    <source>
        <dbReference type="SAM" id="MobiDB-lite"/>
    </source>
</evidence>
<name>A0AAE3VIG1_9BACT</name>
<sequence length="188" mass="20727">MAVVRVKTKMNPEVAQRIREAMRDPMRQAASSIARAAKASIKKRSISGARSLPGRPPTTLGGRHSLKKSIVYSLTTTKEEAVVGPAHGGTGLTGHYHEFGGSQARKPSAPRKLRVGKPGPVFNSDGAIIWRKIRTRKEMVASQRALDEYTMLNVGREAKGNVYPQRPFMAPAFVDVMSRQYKNFKIRA</sequence>
<accession>A0AAE3VIG1</accession>
<organism evidence="2 3">
    <name type="scientific">Oligosphaera ethanolica</name>
    <dbReference type="NCBI Taxonomy" id="760260"/>
    <lineage>
        <taxon>Bacteria</taxon>
        <taxon>Pseudomonadati</taxon>
        <taxon>Lentisphaerota</taxon>
        <taxon>Oligosphaeria</taxon>
        <taxon>Oligosphaerales</taxon>
        <taxon>Oligosphaeraceae</taxon>
        <taxon>Oligosphaera</taxon>
    </lineage>
</organism>
<comment type="caution">
    <text evidence="2">The sequence shown here is derived from an EMBL/GenBank/DDBJ whole genome shotgun (WGS) entry which is preliminary data.</text>
</comment>
<dbReference type="RefSeq" id="WP_307263200.1">
    <property type="nucleotide sequence ID" value="NZ_JAUSVL010000001.1"/>
</dbReference>
<protein>
    <submittedName>
        <fullName evidence="2">Uncharacterized protein</fullName>
    </submittedName>
</protein>